<dbReference type="AlphaFoldDB" id="A0A0A9GVR4"/>
<name>A0A0A9GVR4_ARUDO</name>
<evidence type="ECO:0000313" key="1">
    <source>
        <dbReference type="EMBL" id="JAE26651.1"/>
    </source>
</evidence>
<proteinExistence type="predicted"/>
<reference evidence="1" key="2">
    <citation type="journal article" date="2015" name="Data Brief">
        <title>Shoot transcriptome of the giant reed, Arundo donax.</title>
        <authorList>
            <person name="Barrero R.A."/>
            <person name="Guerrero F.D."/>
            <person name="Moolhuijzen P."/>
            <person name="Goolsby J.A."/>
            <person name="Tidwell J."/>
            <person name="Bellgard S.E."/>
            <person name="Bellgard M.I."/>
        </authorList>
    </citation>
    <scope>NUCLEOTIDE SEQUENCE</scope>
    <source>
        <tissue evidence="1">Shoot tissue taken approximately 20 cm above the soil surface</tissue>
    </source>
</reference>
<reference evidence="1" key="1">
    <citation type="submission" date="2014-09" db="EMBL/GenBank/DDBJ databases">
        <authorList>
            <person name="Magalhaes I.L.F."/>
            <person name="Oliveira U."/>
            <person name="Santos F.R."/>
            <person name="Vidigal T.H.D.A."/>
            <person name="Brescovit A.D."/>
            <person name="Santos A.J."/>
        </authorList>
    </citation>
    <scope>NUCLEOTIDE SEQUENCE</scope>
    <source>
        <tissue evidence="1">Shoot tissue taken approximately 20 cm above the soil surface</tissue>
    </source>
</reference>
<sequence length="59" mass="6888">MSTSFLKLTPSHCQYHGYTCDVVCCITLFSSNFHHLCAVIEIFHVIWFFVLTFNNPKFV</sequence>
<organism evidence="1">
    <name type="scientific">Arundo donax</name>
    <name type="common">Giant reed</name>
    <name type="synonym">Donax arundinaceus</name>
    <dbReference type="NCBI Taxonomy" id="35708"/>
    <lineage>
        <taxon>Eukaryota</taxon>
        <taxon>Viridiplantae</taxon>
        <taxon>Streptophyta</taxon>
        <taxon>Embryophyta</taxon>
        <taxon>Tracheophyta</taxon>
        <taxon>Spermatophyta</taxon>
        <taxon>Magnoliopsida</taxon>
        <taxon>Liliopsida</taxon>
        <taxon>Poales</taxon>
        <taxon>Poaceae</taxon>
        <taxon>PACMAD clade</taxon>
        <taxon>Arundinoideae</taxon>
        <taxon>Arundineae</taxon>
        <taxon>Arundo</taxon>
    </lineage>
</organism>
<dbReference type="EMBL" id="GBRH01171245">
    <property type="protein sequence ID" value="JAE26651.1"/>
    <property type="molecule type" value="Transcribed_RNA"/>
</dbReference>
<accession>A0A0A9GVR4</accession>
<protein>
    <submittedName>
        <fullName evidence="1">Uncharacterized protein</fullName>
    </submittedName>
</protein>